<reference evidence="1 2" key="1">
    <citation type="submission" date="2019-04" db="EMBL/GenBank/DDBJ databases">
        <title>Microbes associate with the intestines of laboratory mice.</title>
        <authorList>
            <person name="Navarre W."/>
            <person name="Wong E."/>
            <person name="Huang K.C."/>
            <person name="Tropini C."/>
            <person name="Ng K."/>
            <person name="Yu B."/>
        </authorList>
    </citation>
    <scope>NUCLEOTIDE SEQUENCE [LARGE SCALE GENOMIC DNA]</scope>
    <source>
        <strain evidence="1 2">NM80_B27</strain>
    </source>
</reference>
<name>A0A4S4G809_9ACTN</name>
<proteinExistence type="predicted"/>
<evidence type="ECO:0000313" key="1">
    <source>
        <dbReference type="EMBL" id="THG39018.1"/>
    </source>
</evidence>
<gene>
    <name evidence="1" type="ORF">E5986_01655</name>
</gene>
<dbReference type="RefSeq" id="WP_135970087.1">
    <property type="nucleotide sequence ID" value="NZ_CAJTBT010000005.1"/>
</dbReference>
<organism evidence="1 2">
    <name type="scientific">Adlercreutzia caecimuris</name>
    <dbReference type="NCBI Taxonomy" id="671266"/>
    <lineage>
        <taxon>Bacteria</taxon>
        <taxon>Bacillati</taxon>
        <taxon>Actinomycetota</taxon>
        <taxon>Coriobacteriia</taxon>
        <taxon>Eggerthellales</taxon>
        <taxon>Eggerthellaceae</taxon>
        <taxon>Adlercreutzia</taxon>
    </lineage>
</organism>
<protein>
    <submittedName>
        <fullName evidence="1">Uncharacterized protein</fullName>
    </submittedName>
</protein>
<dbReference type="AlphaFoldDB" id="A0A4S4G809"/>
<sequence>MKLSDKMLFFLLALAAIALPTLGMCAFDLLWAVAALGVVSFWAVLVHRRCNGRYDREFPGRSSSGGRE</sequence>
<evidence type="ECO:0000313" key="2">
    <source>
        <dbReference type="Proteomes" id="UP000308978"/>
    </source>
</evidence>
<dbReference type="Proteomes" id="UP000308978">
    <property type="component" value="Unassembled WGS sequence"/>
</dbReference>
<accession>A0A4S4G809</accession>
<comment type="caution">
    <text evidence="1">The sequence shown here is derived from an EMBL/GenBank/DDBJ whole genome shotgun (WGS) entry which is preliminary data.</text>
</comment>
<dbReference type="EMBL" id="SSTJ01000001">
    <property type="protein sequence ID" value="THG39018.1"/>
    <property type="molecule type" value="Genomic_DNA"/>
</dbReference>